<dbReference type="Proteomes" id="UP001165583">
    <property type="component" value="Unassembled WGS sequence"/>
</dbReference>
<dbReference type="EMBL" id="JANZXA010000002">
    <property type="protein sequence ID" value="MCT2398637.1"/>
    <property type="molecule type" value="Genomic_DNA"/>
</dbReference>
<proteinExistence type="predicted"/>
<gene>
    <name evidence="2" type="ORF">NZK81_03655</name>
</gene>
<organism evidence="2 3">
    <name type="scientific">Novosphingobium mangrovi</name>
    <name type="common">ex Huang et al. 2023</name>
    <dbReference type="NCBI Taxonomy" id="2976432"/>
    <lineage>
        <taxon>Bacteria</taxon>
        <taxon>Pseudomonadati</taxon>
        <taxon>Pseudomonadota</taxon>
        <taxon>Alphaproteobacteria</taxon>
        <taxon>Sphingomonadales</taxon>
        <taxon>Sphingomonadaceae</taxon>
        <taxon>Novosphingobium</taxon>
    </lineage>
</organism>
<reference evidence="2" key="1">
    <citation type="submission" date="2022-09" db="EMBL/GenBank/DDBJ databases">
        <title>Novosphingobium sp. Nov., a polycyclic aromatic hydrocarbon-degrading bacterium isolated form mangrove sediments in HongKong.</title>
        <authorList>
            <person name="Hu Z."/>
        </authorList>
    </citation>
    <scope>NUCLEOTIDE SEQUENCE</scope>
    <source>
        <strain evidence="2">HK4-1</strain>
    </source>
</reference>
<protein>
    <submittedName>
        <fullName evidence="2">S26 family signal peptidase</fullName>
    </submittedName>
</protein>
<evidence type="ECO:0000313" key="3">
    <source>
        <dbReference type="Proteomes" id="UP001165583"/>
    </source>
</evidence>
<dbReference type="Pfam" id="PF10502">
    <property type="entry name" value="Peptidase_S26"/>
    <property type="match status" value="1"/>
</dbReference>
<dbReference type="Gene3D" id="2.10.109.10">
    <property type="entry name" value="Umud Fragment, subunit A"/>
    <property type="match status" value="1"/>
</dbReference>
<name>A0ABT2I200_9SPHN</name>
<comment type="caution">
    <text evidence="2">The sequence shown here is derived from an EMBL/GenBank/DDBJ whole genome shotgun (WGS) entry which is preliminary data.</text>
</comment>
<evidence type="ECO:0000313" key="2">
    <source>
        <dbReference type="EMBL" id="MCT2398637.1"/>
    </source>
</evidence>
<accession>A0ABT2I200</accession>
<dbReference type="InterPro" id="IPR036286">
    <property type="entry name" value="LexA/Signal_pep-like_sf"/>
</dbReference>
<sequence>MTDLVARTLRRVRRPLLLTGIVALPFAWAPIAAFGEDHAFLINSSPSLPNWAFWLDKSAPIARGSLIFFEPPASPLLERHFGKGPHLFGKRVLGLPGDMVSHEGTEVLVNGRKVGARLAKTRLGLKLSPGPEGVIPRGCYYVGSDHPRGFDSRYAEVGFACRGHILGSGRAIL</sequence>
<dbReference type="SUPFAM" id="SSF51306">
    <property type="entry name" value="LexA/Signal peptidase"/>
    <property type="match status" value="1"/>
</dbReference>
<evidence type="ECO:0000259" key="1">
    <source>
        <dbReference type="Pfam" id="PF10502"/>
    </source>
</evidence>
<dbReference type="InterPro" id="IPR019533">
    <property type="entry name" value="Peptidase_S26"/>
</dbReference>
<feature type="domain" description="Peptidase S26" evidence="1">
    <location>
        <begin position="42"/>
        <end position="171"/>
    </location>
</feature>
<dbReference type="RefSeq" id="WP_260043996.1">
    <property type="nucleotide sequence ID" value="NZ_JANZXA010000002.1"/>
</dbReference>
<keyword evidence="3" id="KW-1185">Reference proteome</keyword>